<comment type="caution">
    <text evidence="2">The sequence shown here is derived from an EMBL/GenBank/DDBJ whole genome shotgun (WGS) entry which is preliminary data.</text>
</comment>
<feature type="domain" description="Phasin" evidence="1">
    <location>
        <begin position="7"/>
        <end position="106"/>
    </location>
</feature>
<sequence>MTQFSQEQFAAAQKKHVDTFFSLTGKLVEGVEKLSVLNLQAAKSIFAETQEAAQKALAEKELPDLFQLRHALLQPAVEKGNAYSRQAYEILTATHQEFVKIAEAQFVEYSQNAQAFVDSVTKNAPAGSESAVALLKSTITAAHTAYDTVNKATRQAAEIAENNFNAVTVASSKAVKESAAHTARATKAA</sequence>
<organism evidence="2 3">
    <name type="scientific">Paraburkholderia dipogonis</name>
    <dbReference type="NCBI Taxonomy" id="1211383"/>
    <lineage>
        <taxon>Bacteria</taxon>
        <taxon>Pseudomonadati</taxon>
        <taxon>Pseudomonadota</taxon>
        <taxon>Betaproteobacteria</taxon>
        <taxon>Burkholderiales</taxon>
        <taxon>Burkholderiaceae</taxon>
        <taxon>Paraburkholderia</taxon>
    </lineage>
</organism>
<dbReference type="EMBL" id="SNVI01000005">
    <property type="protein sequence ID" value="TFE37709.1"/>
    <property type="molecule type" value="Genomic_DNA"/>
</dbReference>
<protein>
    <submittedName>
        <fullName evidence="2">Phasin family protein</fullName>
    </submittedName>
</protein>
<reference evidence="2 3" key="1">
    <citation type="submission" date="2019-03" db="EMBL/GenBank/DDBJ databases">
        <title>Complete Genome Sequence of Paraburkholderia dipogonis ICMP 19430T, a Nitrogen-fixing Symbiont of the South African Invasive Legume Dipogon lignosus in New Zealand.</title>
        <authorList>
            <person name="De Meyer S.E."/>
        </authorList>
    </citation>
    <scope>NUCLEOTIDE SEQUENCE [LARGE SCALE GENOMIC DNA]</scope>
    <source>
        <strain evidence="2 3">ICMP 19430</strain>
    </source>
</reference>
<dbReference type="NCBIfam" id="TIGR01841">
    <property type="entry name" value="phasin"/>
    <property type="match status" value="1"/>
</dbReference>
<dbReference type="Pfam" id="PF09361">
    <property type="entry name" value="Phasin_2"/>
    <property type="match status" value="1"/>
</dbReference>
<gene>
    <name evidence="2" type="ORF">E2553_40670</name>
</gene>
<dbReference type="RefSeq" id="WP_134466230.1">
    <property type="nucleotide sequence ID" value="NZ_JBHMFL010000148.1"/>
</dbReference>
<proteinExistence type="predicted"/>
<evidence type="ECO:0000313" key="3">
    <source>
        <dbReference type="Proteomes" id="UP000297385"/>
    </source>
</evidence>
<dbReference type="InterPro" id="IPR018968">
    <property type="entry name" value="Phasin"/>
</dbReference>
<evidence type="ECO:0000313" key="2">
    <source>
        <dbReference type="EMBL" id="TFE37709.1"/>
    </source>
</evidence>
<accession>A0A4Y8MJS5</accession>
<dbReference type="AlphaFoldDB" id="A0A4Y8MJS5"/>
<dbReference type="InterPro" id="IPR010127">
    <property type="entry name" value="Phasin_subfam-1"/>
</dbReference>
<name>A0A4Y8MJS5_9BURK</name>
<dbReference type="Proteomes" id="UP000297385">
    <property type="component" value="Unassembled WGS sequence"/>
</dbReference>
<evidence type="ECO:0000259" key="1">
    <source>
        <dbReference type="Pfam" id="PF09361"/>
    </source>
</evidence>
<dbReference type="GeneID" id="97303962"/>